<dbReference type="Pfam" id="PF02540">
    <property type="entry name" value="NAD_synthase"/>
    <property type="match status" value="1"/>
</dbReference>
<reference evidence="3" key="1">
    <citation type="submission" date="2017-09" db="EMBL/GenBank/DDBJ databases">
        <title>Depth-based differentiation of microbial function through sediment-hosted aquifers and enrichment of novel symbionts in the deep terrestrial subsurface.</title>
        <authorList>
            <person name="Probst A.J."/>
            <person name="Ladd B."/>
            <person name="Jarett J.K."/>
            <person name="Geller-Mcgrath D.E."/>
            <person name="Sieber C.M.K."/>
            <person name="Emerson J.B."/>
            <person name="Anantharaman K."/>
            <person name="Thomas B.C."/>
            <person name="Malmstrom R."/>
            <person name="Stieglmeier M."/>
            <person name="Klingl A."/>
            <person name="Woyke T."/>
            <person name="Ryan C.M."/>
            <person name="Banfield J.F."/>
        </authorList>
    </citation>
    <scope>NUCLEOTIDE SEQUENCE [LARGE SCALE GENOMIC DNA]</scope>
</reference>
<evidence type="ECO:0000313" key="2">
    <source>
        <dbReference type="EMBL" id="PIV12837.1"/>
    </source>
</evidence>
<accession>A0A2M7BYS6</accession>
<dbReference type="AlphaFoldDB" id="A0A2M7BYS6"/>
<evidence type="ECO:0000313" key="3">
    <source>
        <dbReference type="Proteomes" id="UP000230324"/>
    </source>
</evidence>
<protein>
    <submittedName>
        <fullName evidence="2">NAD(+) synthase</fullName>
    </submittedName>
</protein>
<feature type="non-terminal residue" evidence="2">
    <location>
        <position position="175"/>
    </location>
</feature>
<dbReference type="GO" id="GO:0006163">
    <property type="term" value="P:purine nucleotide metabolic process"/>
    <property type="evidence" value="ECO:0007669"/>
    <property type="project" value="UniProtKB-ARBA"/>
</dbReference>
<comment type="caution">
    <text evidence="2">The sequence shown here is derived from an EMBL/GenBank/DDBJ whole genome shotgun (WGS) entry which is preliminary data.</text>
</comment>
<gene>
    <name evidence="2" type="ORF">COS47_00450</name>
</gene>
<dbReference type="EMBL" id="PEUV01000008">
    <property type="protein sequence ID" value="PIV12837.1"/>
    <property type="molecule type" value="Genomic_DNA"/>
</dbReference>
<dbReference type="Proteomes" id="UP000230324">
    <property type="component" value="Unassembled WGS sequence"/>
</dbReference>
<dbReference type="SUPFAM" id="SSF52402">
    <property type="entry name" value="Adenine nucleotide alpha hydrolases-like"/>
    <property type="match status" value="1"/>
</dbReference>
<name>A0A2M7BYS6_9BACT</name>
<dbReference type="Gene3D" id="3.40.50.620">
    <property type="entry name" value="HUPs"/>
    <property type="match status" value="1"/>
</dbReference>
<proteinExistence type="predicted"/>
<evidence type="ECO:0000259" key="1">
    <source>
        <dbReference type="Pfam" id="PF02540"/>
    </source>
</evidence>
<dbReference type="InterPro" id="IPR022310">
    <property type="entry name" value="NAD/GMP_synthase"/>
</dbReference>
<feature type="domain" description="NAD/GMP synthase" evidence="1">
    <location>
        <begin position="15"/>
        <end position="102"/>
    </location>
</feature>
<dbReference type="InterPro" id="IPR014729">
    <property type="entry name" value="Rossmann-like_a/b/a_fold"/>
</dbReference>
<sequence>MLKEEIKIDCPKVSQKLISFIKEKTEELKREGIVFGLSGGIDSAVLAFLSVRAVGKDKVLAMVLPEKDSSSETVKDARLIAKESGSKIEIKNISSQIKTFGSYHLLPLRFVPKRGRAKTVRYFYEYYQKKTEKLPFEAGLLGSKDLPFSSWLNKSNAFYRIKHRLRMVNLYYSAE</sequence>
<organism evidence="2 3">
    <name type="scientific">Candidatus Nealsonbacteria bacterium CG03_land_8_20_14_0_80_36_12</name>
    <dbReference type="NCBI Taxonomy" id="1974701"/>
    <lineage>
        <taxon>Bacteria</taxon>
        <taxon>Candidatus Nealsoniibacteriota</taxon>
    </lineage>
</organism>